<feature type="region of interest" description="Disordered" evidence="6">
    <location>
        <begin position="267"/>
        <end position="355"/>
    </location>
</feature>
<comment type="subcellular location">
    <subcellularLocation>
        <location evidence="1">Membrane</location>
        <topology evidence="1">Multi-pass membrane protein</topology>
    </subcellularLocation>
</comment>
<evidence type="ECO:0000313" key="10">
    <source>
        <dbReference type="Proteomes" id="UP000237481"/>
    </source>
</evidence>
<protein>
    <recommendedName>
        <fullName evidence="8">Rhodopsin domain-containing protein</fullName>
    </recommendedName>
</protein>
<dbReference type="OrthoDB" id="4909691at2759"/>
<dbReference type="InterPro" id="IPR049326">
    <property type="entry name" value="Rhodopsin_dom_fungi"/>
</dbReference>
<gene>
    <name evidence="9" type="ORF">TPAR_06003</name>
</gene>
<dbReference type="PANTHER" id="PTHR33048">
    <property type="entry name" value="PTH11-LIKE INTEGRAL MEMBRANE PROTEIN (AFU_ORTHOLOGUE AFUA_5G11245)"/>
    <property type="match status" value="1"/>
</dbReference>
<feature type="transmembrane region" description="Helical" evidence="7">
    <location>
        <begin position="208"/>
        <end position="228"/>
    </location>
</feature>
<dbReference type="EMBL" id="PKSG01000646">
    <property type="protein sequence ID" value="POR33811.1"/>
    <property type="molecule type" value="Genomic_DNA"/>
</dbReference>
<feature type="transmembrane region" description="Helical" evidence="7">
    <location>
        <begin position="126"/>
        <end position="147"/>
    </location>
</feature>
<evidence type="ECO:0000256" key="3">
    <source>
        <dbReference type="ARBA" id="ARBA00022989"/>
    </source>
</evidence>
<keyword evidence="2 7" id="KW-0812">Transmembrane</keyword>
<evidence type="ECO:0000256" key="1">
    <source>
        <dbReference type="ARBA" id="ARBA00004141"/>
    </source>
</evidence>
<evidence type="ECO:0000256" key="4">
    <source>
        <dbReference type="ARBA" id="ARBA00023136"/>
    </source>
</evidence>
<evidence type="ECO:0000256" key="2">
    <source>
        <dbReference type="ARBA" id="ARBA00022692"/>
    </source>
</evidence>
<evidence type="ECO:0000256" key="6">
    <source>
        <dbReference type="SAM" id="MobiDB-lite"/>
    </source>
</evidence>
<reference evidence="9 10" key="1">
    <citation type="submission" date="2018-01" db="EMBL/GenBank/DDBJ databases">
        <title>Harnessing the power of phylogenomics to disentangle the directionality and signatures of interkingdom host jumping in the parasitic fungal genus Tolypocladium.</title>
        <authorList>
            <person name="Quandt C.A."/>
            <person name="Patterson W."/>
            <person name="Spatafora J.W."/>
        </authorList>
    </citation>
    <scope>NUCLEOTIDE SEQUENCE [LARGE SCALE GENOMIC DNA]</scope>
    <source>
        <strain evidence="9 10">NRBC 100945</strain>
    </source>
</reference>
<evidence type="ECO:0000256" key="5">
    <source>
        <dbReference type="ARBA" id="ARBA00038359"/>
    </source>
</evidence>
<feature type="domain" description="Rhodopsin" evidence="8">
    <location>
        <begin position="23"/>
        <end position="262"/>
    </location>
</feature>
<dbReference type="PANTHER" id="PTHR33048:SF166">
    <property type="entry name" value="PTH11-LIKE INTEGRAL MEMBRANE PROTEIN"/>
    <property type="match status" value="1"/>
</dbReference>
<keyword evidence="3 7" id="KW-1133">Transmembrane helix</keyword>
<organism evidence="9 10">
    <name type="scientific">Tolypocladium paradoxum</name>
    <dbReference type="NCBI Taxonomy" id="94208"/>
    <lineage>
        <taxon>Eukaryota</taxon>
        <taxon>Fungi</taxon>
        <taxon>Dikarya</taxon>
        <taxon>Ascomycota</taxon>
        <taxon>Pezizomycotina</taxon>
        <taxon>Sordariomycetes</taxon>
        <taxon>Hypocreomycetidae</taxon>
        <taxon>Hypocreales</taxon>
        <taxon>Ophiocordycipitaceae</taxon>
        <taxon>Tolypocladium</taxon>
    </lineage>
</organism>
<feature type="transmembrane region" description="Helical" evidence="7">
    <location>
        <begin position="240"/>
        <end position="263"/>
    </location>
</feature>
<feature type="transmembrane region" description="Helical" evidence="7">
    <location>
        <begin position="39"/>
        <end position="62"/>
    </location>
</feature>
<proteinExistence type="inferred from homology"/>
<evidence type="ECO:0000313" key="9">
    <source>
        <dbReference type="EMBL" id="POR33811.1"/>
    </source>
</evidence>
<feature type="transmembrane region" description="Helical" evidence="7">
    <location>
        <begin position="6"/>
        <end position="27"/>
    </location>
</feature>
<dbReference type="AlphaFoldDB" id="A0A2S4KUG8"/>
<sequence>MAVDPTLVIHWVFSWLAVLTMAARLIWRKIAKQSYNLGDYFTIAAVVCALTRLAVIHVVLIWGTSNMTEAYRNSHNFTDTEIYQRQIGSQLTLTSRVFYNSYLWLQKLVLLDLYHRLLRDLPFEKIIIRSYLLVFFASYVAAQVTTFSECHPVRLYWQVVPDPGECVKAQIQLLTLGILNIVTDAMLLVLPIPIVAKLQVPWRRKIQLYVLFALGVFIIAITIVRLPINSINKDSQVNRTMWASTELLTAAIVVNAPALYGLWNNRRREKSQSSSQRKRGGASGGYSEPQRHVATIGGGTESYQMKPKREPPYGIVQTTEVIVESQRRRSREYVQLPDDLESTSRHSSQGEMLHK</sequence>
<name>A0A2S4KUG8_9HYPO</name>
<comment type="caution">
    <text evidence="9">The sequence shown here is derived from an EMBL/GenBank/DDBJ whole genome shotgun (WGS) entry which is preliminary data.</text>
</comment>
<feature type="transmembrane region" description="Helical" evidence="7">
    <location>
        <begin position="171"/>
        <end position="196"/>
    </location>
</feature>
<keyword evidence="4 7" id="KW-0472">Membrane</keyword>
<comment type="similarity">
    <text evidence="5">Belongs to the SAT4 family.</text>
</comment>
<dbReference type="Proteomes" id="UP000237481">
    <property type="component" value="Unassembled WGS sequence"/>
</dbReference>
<dbReference type="InterPro" id="IPR052337">
    <property type="entry name" value="SAT4-like"/>
</dbReference>
<accession>A0A2S4KUG8</accession>
<evidence type="ECO:0000256" key="7">
    <source>
        <dbReference type="SAM" id="Phobius"/>
    </source>
</evidence>
<dbReference type="GO" id="GO:0016020">
    <property type="term" value="C:membrane"/>
    <property type="evidence" value="ECO:0007669"/>
    <property type="project" value="UniProtKB-SubCell"/>
</dbReference>
<feature type="compositionally biased region" description="Polar residues" evidence="6">
    <location>
        <begin position="345"/>
        <end position="355"/>
    </location>
</feature>
<dbReference type="Pfam" id="PF20684">
    <property type="entry name" value="Fung_rhodopsin"/>
    <property type="match status" value="1"/>
</dbReference>
<dbReference type="STRING" id="94208.A0A2S4KUG8"/>
<keyword evidence="10" id="KW-1185">Reference proteome</keyword>
<evidence type="ECO:0000259" key="8">
    <source>
        <dbReference type="Pfam" id="PF20684"/>
    </source>
</evidence>